<proteinExistence type="predicted"/>
<sequence length="571" mass="64971">MSKPDTIEPIENEEQSLFNEEEQEIPFNEEEQEFEFNEEEQATDSISFTVSDSLDHNENDVSSSLILNNINLCKAFFIDFQFDLVVSNTVSFRIPTSILPLSVSVVNGFYDSPYLIECKFEFSAKNPYSYKPYSFKFTNQTYGETFPGSILIKNRFSNFFSPTYKPPANYRCQNYVLAPQVTVDGEKITSAIAALVNEGFTEKLAKKALLFCSSDVNKARDYLISGLLPQGDFPLPIKYSDCPLFYLILELCEAFFDMGDCCCVCGKKLGVFHLKPTCCDDQLCQYSFLNLGVGTNIIGEIKRDPLATDFLIVLAGAASIAPPDPPVFEPSPKSSGIKFSEKFFKKLPSIDDICQSCNTDSDLKAMIGHDNYEILRFFILANKAQLITLPDEMHLNIGSKSAQFLITSVSPESELIFRNKRESCGVKWLWHGSRAERWYRILHTGLKDLGNTIYQLYDGPIYGDGIYMSDSFWYSYNYCIEAKNIYINSRLPKLIKVISLVENADVPELVGPVTKNEYTQRDESACITRLLFCYDPLINVYGHYRHYNSLDEPPKVPTLNEVLSYQMEKYH</sequence>
<dbReference type="SUPFAM" id="SSF56399">
    <property type="entry name" value="ADP-ribosylation"/>
    <property type="match status" value="1"/>
</dbReference>
<protein>
    <submittedName>
        <fullName evidence="7">Poly [ADP-ribose] polymerase 6</fullName>
    </submittedName>
</protein>
<dbReference type="Pfam" id="PF00644">
    <property type="entry name" value="PARP"/>
    <property type="match status" value="1"/>
</dbReference>
<dbReference type="SMART" id="SM00165">
    <property type="entry name" value="UBA"/>
    <property type="match status" value="1"/>
</dbReference>
<dbReference type="Proteomes" id="UP001470230">
    <property type="component" value="Unassembled WGS sequence"/>
</dbReference>
<dbReference type="InterPro" id="IPR015940">
    <property type="entry name" value="UBA"/>
</dbReference>
<keyword evidence="3" id="KW-0548">Nucleotidyltransferase</keyword>
<evidence type="ECO:0000259" key="6">
    <source>
        <dbReference type="PROSITE" id="PS50030"/>
    </source>
</evidence>
<reference evidence="7 8" key="1">
    <citation type="submission" date="2024-04" db="EMBL/GenBank/DDBJ databases">
        <title>Tritrichomonas musculus Genome.</title>
        <authorList>
            <person name="Alves-Ferreira E."/>
            <person name="Grigg M."/>
            <person name="Lorenzi H."/>
            <person name="Galac M."/>
        </authorList>
    </citation>
    <scope>NUCLEOTIDE SEQUENCE [LARGE SCALE GENOMIC DNA]</scope>
    <source>
        <strain evidence="7 8">EAF2021</strain>
    </source>
</reference>
<keyword evidence="2" id="KW-0808">Transferase</keyword>
<evidence type="ECO:0000256" key="1">
    <source>
        <dbReference type="ARBA" id="ARBA00022676"/>
    </source>
</evidence>
<dbReference type="InterPro" id="IPR051838">
    <property type="entry name" value="ARTD_PARP"/>
</dbReference>
<dbReference type="PANTHER" id="PTHR21328">
    <property type="entry name" value="POLY ADP-RIBOSE POLYMERASE FAMILY, MEMBER PARP"/>
    <property type="match status" value="1"/>
</dbReference>
<dbReference type="EMBL" id="JAPFFF010000016">
    <property type="protein sequence ID" value="KAK8865212.1"/>
    <property type="molecule type" value="Genomic_DNA"/>
</dbReference>
<evidence type="ECO:0000256" key="4">
    <source>
        <dbReference type="ARBA" id="ARBA00023027"/>
    </source>
</evidence>
<evidence type="ECO:0000256" key="3">
    <source>
        <dbReference type="ARBA" id="ARBA00022695"/>
    </source>
</evidence>
<gene>
    <name evidence="7" type="ORF">M9Y10_010749</name>
</gene>
<evidence type="ECO:0000313" key="7">
    <source>
        <dbReference type="EMBL" id="KAK8865212.1"/>
    </source>
</evidence>
<keyword evidence="4" id="KW-0520">NAD</keyword>
<dbReference type="Gene3D" id="1.10.8.10">
    <property type="entry name" value="DNA helicase RuvA subunit, C-terminal domain"/>
    <property type="match status" value="1"/>
</dbReference>
<dbReference type="InterPro" id="IPR009060">
    <property type="entry name" value="UBA-like_sf"/>
</dbReference>
<evidence type="ECO:0000256" key="2">
    <source>
        <dbReference type="ARBA" id="ARBA00022679"/>
    </source>
</evidence>
<evidence type="ECO:0000256" key="5">
    <source>
        <dbReference type="SAM" id="MobiDB-lite"/>
    </source>
</evidence>
<dbReference type="InterPro" id="IPR012317">
    <property type="entry name" value="Poly(ADP-ribose)pol_cat_dom"/>
</dbReference>
<keyword evidence="8" id="KW-1185">Reference proteome</keyword>
<dbReference type="PROSITE" id="PS50030">
    <property type="entry name" value="UBA"/>
    <property type="match status" value="1"/>
</dbReference>
<feature type="domain" description="UBA" evidence="6">
    <location>
        <begin position="182"/>
        <end position="226"/>
    </location>
</feature>
<feature type="region of interest" description="Disordered" evidence="5">
    <location>
        <begin position="1"/>
        <end position="23"/>
    </location>
</feature>
<name>A0ABR2ILS3_9EUKA</name>
<dbReference type="SUPFAM" id="SSF46934">
    <property type="entry name" value="UBA-like"/>
    <property type="match status" value="1"/>
</dbReference>
<feature type="compositionally biased region" description="Acidic residues" evidence="5">
    <location>
        <begin position="8"/>
        <end position="23"/>
    </location>
</feature>
<keyword evidence="1" id="KW-0328">Glycosyltransferase</keyword>
<accession>A0ABR2ILS3</accession>
<organism evidence="7 8">
    <name type="scientific">Tritrichomonas musculus</name>
    <dbReference type="NCBI Taxonomy" id="1915356"/>
    <lineage>
        <taxon>Eukaryota</taxon>
        <taxon>Metamonada</taxon>
        <taxon>Parabasalia</taxon>
        <taxon>Tritrichomonadida</taxon>
        <taxon>Tritrichomonadidae</taxon>
        <taxon>Tritrichomonas</taxon>
    </lineage>
</organism>
<comment type="caution">
    <text evidence="7">The sequence shown here is derived from an EMBL/GenBank/DDBJ whole genome shotgun (WGS) entry which is preliminary data.</text>
</comment>
<evidence type="ECO:0000313" key="8">
    <source>
        <dbReference type="Proteomes" id="UP001470230"/>
    </source>
</evidence>
<dbReference type="Gene3D" id="3.90.228.10">
    <property type="match status" value="1"/>
</dbReference>